<keyword evidence="2" id="KW-1185">Reference proteome</keyword>
<dbReference type="AlphaFoldDB" id="A0A841E9J4"/>
<name>A0A841E9J4_9ACTN</name>
<dbReference type="RefSeq" id="WP_184633976.1">
    <property type="nucleotide sequence ID" value="NZ_BAABKT010000005.1"/>
</dbReference>
<dbReference type="PANTHER" id="PTHR34613">
    <property type="entry name" value="SLL0800 PROTEIN"/>
    <property type="match status" value="1"/>
</dbReference>
<reference evidence="1 2" key="1">
    <citation type="submission" date="2020-08" db="EMBL/GenBank/DDBJ databases">
        <title>Sequencing the genomes of 1000 actinobacteria strains.</title>
        <authorList>
            <person name="Klenk H.-P."/>
        </authorList>
    </citation>
    <scope>NUCLEOTIDE SEQUENCE [LARGE SCALE GENOMIC DNA]</scope>
    <source>
        <strain evidence="1 2">DSM 44593</strain>
    </source>
</reference>
<gene>
    <name evidence="1" type="ORF">HNR25_001519</name>
</gene>
<dbReference type="EMBL" id="JACHLY010000001">
    <property type="protein sequence ID" value="MBB5997768.1"/>
    <property type="molecule type" value="Genomic_DNA"/>
</dbReference>
<dbReference type="PANTHER" id="PTHR34613:SF1">
    <property type="entry name" value="SLL6017 PROTEIN"/>
    <property type="match status" value="1"/>
</dbReference>
<dbReference type="Proteomes" id="UP000578077">
    <property type="component" value="Unassembled WGS sequence"/>
</dbReference>
<protein>
    <submittedName>
        <fullName evidence="1">Uncharacterized protein</fullName>
    </submittedName>
</protein>
<proteinExistence type="predicted"/>
<comment type="caution">
    <text evidence="1">The sequence shown here is derived from an EMBL/GenBank/DDBJ whole genome shotgun (WGS) entry which is preliminary data.</text>
</comment>
<sequence length="288" mass="32666">MVGYNHELPVLFLQYRPDTAPQILREVDASQLPKYHRSEIGCTDLSSFPIKEHKADAVTVLYREDDTKLLAIVTEIQLRTSEEKRYTWPQYVTNLREKLRCPVQLLVVCPDMHTTEWARGLFDIETDKFALIHIVVGPDNMPVVDDPEKARRHPEVAVLSAAAHGDSTDVLDAAQAALDAVSPDRVEYYYDYIVSNLSTAAREHWEARMETLTYGWQHDVRSKWAQEGRDEGRAEAAARHVVALLETRGIALTDEQRAAVRDCTDAELLDTWFDRALTAAAAEDVFTD</sequence>
<evidence type="ECO:0000313" key="1">
    <source>
        <dbReference type="EMBL" id="MBB5997768.1"/>
    </source>
</evidence>
<organism evidence="1 2">
    <name type="scientific">Streptomonospora salina</name>
    <dbReference type="NCBI Taxonomy" id="104205"/>
    <lineage>
        <taxon>Bacteria</taxon>
        <taxon>Bacillati</taxon>
        <taxon>Actinomycetota</taxon>
        <taxon>Actinomycetes</taxon>
        <taxon>Streptosporangiales</taxon>
        <taxon>Nocardiopsidaceae</taxon>
        <taxon>Streptomonospora</taxon>
    </lineage>
</organism>
<evidence type="ECO:0000313" key="2">
    <source>
        <dbReference type="Proteomes" id="UP000578077"/>
    </source>
</evidence>
<accession>A0A841E9J4</accession>